<dbReference type="EMBL" id="DVIQ01000058">
    <property type="protein sequence ID" value="HIS31839.1"/>
    <property type="molecule type" value="Genomic_DNA"/>
</dbReference>
<evidence type="ECO:0000256" key="1">
    <source>
        <dbReference type="ARBA" id="ARBA00004202"/>
    </source>
</evidence>
<comment type="caution">
    <text evidence="10">The sequence shown here is derived from an EMBL/GenBank/DDBJ whole genome shotgun (WGS) entry which is preliminary data.</text>
</comment>
<dbReference type="SUPFAM" id="SSF52540">
    <property type="entry name" value="P-loop containing nucleoside triphosphate hydrolases"/>
    <property type="match status" value="1"/>
</dbReference>
<dbReference type="Pfam" id="PF00005">
    <property type="entry name" value="ABC_tran"/>
    <property type="match status" value="1"/>
</dbReference>
<dbReference type="Proteomes" id="UP000823935">
    <property type="component" value="Unassembled WGS sequence"/>
</dbReference>
<evidence type="ECO:0000313" key="10">
    <source>
        <dbReference type="EMBL" id="HIS31839.1"/>
    </source>
</evidence>
<protein>
    <submittedName>
        <fullName evidence="10">ABC transporter ATP-binding protein</fullName>
    </submittedName>
</protein>
<dbReference type="PROSITE" id="PS00211">
    <property type="entry name" value="ABC_TRANSPORTER_1"/>
    <property type="match status" value="1"/>
</dbReference>
<keyword evidence="7" id="KW-0472">Membrane</keyword>
<dbReference type="InterPro" id="IPR003439">
    <property type="entry name" value="ABC_transporter-like_ATP-bd"/>
</dbReference>
<dbReference type="GO" id="GO:0005886">
    <property type="term" value="C:plasma membrane"/>
    <property type="evidence" value="ECO:0007669"/>
    <property type="project" value="UniProtKB-SubCell"/>
</dbReference>
<evidence type="ECO:0000256" key="6">
    <source>
        <dbReference type="ARBA" id="ARBA00022840"/>
    </source>
</evidence>
<dbReference type="CDD" id="cd03257">
    <property type="entry name" value="ABC_NikE_OppD_transporters"/>
    <property type="match status" value="1"/>
</dbReference>
<keyword evidence="4" id="KW-1003">Cell membrane</keyword>
<comment type="similarity">
    <text evidence="2">Belongs to the ABC transporter superfamily.</text>
</comment>
<evidence type="ECO:0000256" key="7">
    <source>
        <dbReference type="ARBA" id="ARBA00023136"/>
    </source>
</evidence>
<dbReference type="InterPro" id="IPR050388">
    <property type="entry name" value="ABC_Ni/Peptide_Import"/>
</dbReference>
<feature type="region of interest" description="Disordered" evidence="8">
    <location>
        <begin position="326"/>
        <end position="346"/>
    </location>
</feature>
<evidence type="ECO:0000256" key="5">
    <source>
        <dbReference type="ARBA" id="ARBA00022741"/>
    </source>
</evidence>
<dbReference type="GO" id="GO:0005524">
    <property type="term" value="F:ATP binding"/>
    <property type="evidence" value="ECO:0007669"/>
    <property type="project" value="UniProtKB-KW"/>
</dbReference>
<reference evidence="10" key="2">
    <citation type="journal article" date="2021" name="PeerJ">
        <title>Extensive microbial diversity within the chicken gut microbiome revealed by metagenomics and culture.</title>
        <authorList>
            <person name="Gilroy R."/>
            <person name="Ravi A."/>
            <person name="Getino M."/>
            <person name="Pursley I."/>
            <person name="Horton D.L."/>
            <person name="Alikhan N.F."/>
            <person name="Baker D."/>
            <person name="Gharbi K."/>
            <person name="Hall N."/>
            <person name="Watson M."/>
            <person name="Adriaenssens E.M."/>
            <person name="Foster-Nyarko E."/>
            <person name="Jarju S."/>
            <person name="Secka A."/>
            <person name="Antonio M."/>
            <person name="Oren A."/>
            <person name="Chaudhuri R.R."/>
            <person name="La Ragione R."/>
            <person name="Hildebrand F."/>
            <person name="Pallen M.J."/>
        </authorList>
    </citation>
    <scope>NUCLEOTIDE SEQUENCE</scope>
    <source>
        <strain evidence="10">CHK190-19873</strain>
    </source>
</reference>
<dbReference type="PANTHER" id="PTHR43297">
    <property type="entry name" value="OLIGOPEPTIDE TRANSPORT ATP-BINDING PROTEIN APPD"/>
    <property type="match status" value="1"/>
</dbReference>
<name>A0A9D1ETB0_9FIRM</name>
<dbReference type="Gene3D" id="3.40.50.300">
    <property type="entry name" value="P-loop containing nucleotide triphosphate hydrolases"/>
    <property type="match status" value="1"/>
</dbReference>
<dbReference type="PROSITE" id="PS50893">
    <property type="entry name" value="ABC_TRANSPORTER_2"/>
    <property type="match status" value="1"/>
</dbReference>
<evidence type="ECO:0000256" key="2">
    <source>
        <dbReference type="ARBA" id="ARBA00005417"/>
    </source>
</evidence>
<dbReference type="SMART" id="SM00382">
    <property type="entry name" value="AAA"/>
    <property type="match status" value="1"/>
</dbReference>
<organism evidence="10 11">
    <name type="scientific">Candidatus Limivivens intestinipullorum</name>
    <dbReference type="NCBI Taxonomy" id="2840858"/>
    <lineage>
        <taxon>Bacteria</taxon>
        <taxon>Bacillati</taxon>
        <taxon>Bacillota</taxon>
        <taxon>Clostridia</taxon>
        <taxon>Lachnospirales</taxon>
        <taxon>Lachnospiraceae</taxon>
        <taxon>Lachnospiraceae incertae sedis</taxon>
        <taxon>Candidatus Limivivens</taxon>
    </lineage>
</organism>
<dbReference type="InterPro" id="IPR003593">
    <property type="entry name" value="AAA+_ATPase"/>
</dbReference>
<dbReference type="GO" id="GO:0015833">
    <property type="term" value="P:peptide transport"/>
    <property type="evidence" value="ECO:0007669"/>
    <property type="project" value="InterPro"/>
</dbReference>
<sequence length="346" mass="38411">MEPVLQVENLKTSFMTSSGEVQAVRGVSFSVEKGEILGIVGESGSGKSVTSMSILRLLANTAVIHKGSKILFGGQNLIELPKKQLRKIRGEKISMIFQDPMSSINPLIPVGKQVAEMIREHHPERSKADIKAEALELLRKVRIPEPEKRYDSYPHEFSGGMRQRVMIAMALANKPELLIADEPTTALDVTIQDQILRQLRELEEEYGTSIIFITHDLGVVAELCDRVAVMYGGLIMEEAPIDDLFENPGHPYTMGLLASIPDLEQDKSVRLRPIPGSPPDMTNPPKGCPFAPRCPYARKICASELPDFVEVGERHRSRCFLQYEDAPADSHNPFAGKKKTGGEREE</sequence>
<dbReference type="GO" id="GO:0016887">
    <property type="term" value="F:ATP hydrolysis activity"/>
    <property type="evidence" value="ECO:0007669"/>
    <property type="project" value="InterPro"/>
</dbReference>
<dbReference type="Pfam" id="PF08352">
    <property type="entry name" value="oligo_HPY"/>
    <property type="match status" value="1"/>
</dbReference>
<evidence type="ECO:0000259" key="9">
    <source>
        <dbReference type="PROSITE" id="PS50893"/>
    </source>
</evidence>
<gene>
    <name evidence="10" type="ORF">IAB44_09890</name>
</gene>
<reference evidence="10" key="1">
    <citation type="submission" date="2020-10" db="EMBL/GenBank/DDBJ databases">
        <authorList>
            <person name="Gilroy R."/>
        </authorList>
    </citation>
    <scope>NUCLEOTIDE SEQUENCE</scope>
    <source>
        <strain evidence="10">CHK190-19873</strain>
    </source>
</reference>
<dbReference type="InterPro" id="IPR027417">
    <property type="entry name" value="P-loop_NTPase"/>
</dbReference>
<feature type="domain" description="ABC transporter" evidence="9">
    <location>
        <begin position="5"/>
        <end position="257"/>
    </location>
</feature>
<proteinExistence type="inferred from homology"/>
<evidence type="ECO:0000256" key="4">
    <source>
        <dbReference type="ARBA" id="ARBA00022475"/>
    </source>
</evidence>
<dbReference type="InterPro" id="IPR013563">
    <property type="entry name" value="Oligopep_ABC_C"/>
</dbReference>
<dbReference type="NCBIfam" id="TIGR01727">
    <property type="entry name" value="oligo_HPY"/>
    <property type="match status" value="1"/>
</dbReference>
<evidence type="ECO:0000256" key="8">
    <source>
        <dbReference type="SAM" id="MobiDB-lite"/>
    </source>
</evidence>
<keyword evidence="5" id="KW-0547">Nucleotide-binding</keyword>
<keyword evidence="6 10" id="KW-0067">ATP-binding</keyword>
<dbReference type="FunFam" id="3.40.50.300:FF:000016">
    <property type="entry name" value="Oligopeptide ABC transporter ATP-binding component"/>
    <property type="match status" value="1"/>
</dbReference>
<accession>A0A9D1ETB0</accession>
<dbReference type="PANTHER" id="PTHR43297:SF2">
    <property type="entry name" value="DIPEPTIDE TRANSPORT ATP-BINDING PROTEIN DPPD"/>
    <property type="match status" value="1"/>
</dbReference>
<evidence type="ECO:0000256" key="3">
    <source>
        <dbReference type="ARBA" id="ARBA00022448"/>
    </source>
</evidence>
<dbReference type="InterPro" id="IPR017871">
    <property type="entry name" value="ABC_transporter-like_CS"/>
</dbReference>
<evidence type="ECO:0000313" key="11">
    <source>
        <dbReference type="Proteomes" id="UP000823935"/>
    </source>
</evidence>
<comment type="subcellular location">
    <subcellularLocation>
        <location evidence="1">Cell membrane</location>
        <topology evidence="1">Peripheral membrane protein</topology>
    </subcellularLocation>
</comment>
<keyword evidence="3" id="KW-0813">Transport</keyword>
<dbReference type="AlphaFoldDB" id="A0A9D1ETB0"/>